<reference evidence="2 3" key="2">
    <citation type="journal article" date="2005" name="Science">
        <title>The genome of the African trypanosome Trypanosoma brucei.</title>
        <authorList>
            <person name="Berriman M."/>
            <person name="Ghedin E."/>
            <person name="Hertz-Fowler C."/>
            <person name="Blandin G."/>
            <person name="Renauld H."/>
            <person name="Bartholomeu D.C."/>
            <person name="Lennard N.J."/>
            <person name="Caler E."/>
            <person name="Hamlin N.E."/>
            <person name="Haas B."/>
            <person name="Bohme U."/>
            <person name="Hannick L."/>
            <person name="Aslett M.A."/>
            <person name="Shallom J."/>
            <person name="Marcello L."/>
            <person name="Hou L."/>
            <person name="Wickstead B."/>
            <person name="Alsmark U.C."/>
            <person name="Arrowsmith C."/>
            <person name="Atkin R.J."/>
            <person name="Barron A.J."/>
            <person name="Bringaud F."/>
            <person name="Brooks K."/>
            <person name="Carrington M."/>
            <person name="Cherevach I."/>
            <person name="Chillingworth T.J."/>
            <person name="Churcher C."/>
            <person name="Clark L.N."/>
            <person name="Corton C.H."/>
            <person name="Cronin A."/>
            <person name="Davies R.M."/>
            <person name="Doggett J."/>
            <person name="Djikeng A."/>
            <person name="Feldblyum T."/>
            <person name="Field M.C."/>
            <person name="Fraser A."/>
            <person name="Goodhead I."/>
            <person name="Hance Z."/>
            <person name="Harper D."/>
            <person name="Harris B.R."/>
            <person name="Hauser H."/>
            <person name="Hostetler J."/>
            <person name="Ivens A."/>
            <person name="Jagels K."/>
            <person name="Johnson D."/>
            <person name="Johnson J."/>
            <person name="Jones K."/>
            <person name="Kerhornou A.X."/>
            <person name="Koo H."/>
            <person name="Larke N."/>
            <person name="Landfear S."/>
            <person name="Larkin C."/>
            <person name="Leech V."/>
            <person name="Line A."/>
            <person name="Lord A."/>
            <person name="Macleod A."/>
            <person name="Mooney P.J."/>
            <person name="Moule S."/>
            <person name="Martin D.M."/>
            <person name="Morgan G.W."/>
            <person name="Mungall K."/>
            <person name="Norbertczak H."/>
            <person name="Ormond D."/>
            <person name="Pai G."/>
            <person name="Peacock C.S."/>
            <person name="Peterson J."/>
            <person name="Quail M.A."/>
            <person name="Rabbinowitsch E."/>
            <person name="Rajandream M.A."/>
            <person name="Reitter C."/>
            <person name="Salzberg S.L."/>
            <person name="Sanders M."/>
            <person name="Schobel S."/>
            <person name="Sharp S."/>
            <person name="Simmonds M."/>
            <person name="Simpson A.J."/>
            <person name="Tallon L."/>
            <person name="Turner C.M."/>
            <person name="Tait A."/>
            <person name="Tivey A.R."/>
            <person name="Van Aken S."/>
            <person name="Walker D."/>
            <person name="Wanless D."/>
            <person name="Wang S."/>
            <person name="White B."/>
            <person name="White O."/>
            <person name="Whitehead S."/>
            <person name="Woodward J."/>
            <person name="Wortman J."/>
            <person name="Adams M.D."/>
            <person name="Embley T.M."/>
            <person name="Gull K."/>
            <person name="Ullu E."/>
            <person name="Barry J.D."/>
            <person name="Fairlamb A.H."/>
            <person name="Opperdoes F."/>
            <person name="Barrell B.G."/>
            <person name="Donelson J.E."/>
            <person name="Hall N."/>
            <person name="Fraser C.M."/>
            <person name="Melville S.E."/>
            <person name="El-Sayed N.M."/>
        </authorList>
    </citation>
    <scope>NUCLEOTIDE SEQUENCE [LARGE SCALE GENOMIC DNA]</scope>
    <source>
        <strain evidence="2 3">927/4 GUTat10.1</strain>
    </source>
</reference>
<keyword evidence="1" id="KW-1133">Transmembrane helix</keyword>
<proteinExistence type="predicted"/>
<evidence type="ECO:0000313" key="3">
    <source>
        <dbReference type="Proteomes" id="UP000008524"/>
    </source>
</evidence>
<feature type="transmembrane region" description="Helical" evidence="1">
    <location>
        <begin position="56"/>
        <end position="78"/>
    </location>
</feature>
<dbReference type="InParanoid" id="Q38DV7"/>
<reference evidence="2 3" key="1">
    <citation type="journal article" date="2005" name="Science">
        <title>Comparative genomics of trypanosomatid parasitic protozoa.</title>
        <authorList>
            <person name="El-Sayed N.M."/>
            <person name="Myler P.J."/>
            <person name="Blandin G."/>
            <person name="Berriman M."/>
            <person name="Crabtree J."/>
            <person name="Aggarwal G."/>
            <person name="Caler E."/>
            <person name="Renauld H."/>
            <person name="Worthey E.A."/>
            <person name="Hertz-Fowler C."/>
            <person name="Ghedin E."/>
            <person name="Peacock C."/>
            <person name="Bartholomeu D.C."/>
            <person name="Haas B.J."/>
            <person name="Tran A.N."/>
            <person name="Wortman J.R."/>
            <person name="Alsmark U.C."/>
            <person name="Angiuoli S."/>
            <person name="Anupama A."/>
            <person name="Badger J."/>
            <person name="Bringaud F."/>
            <person name="Cadag E."/>
            <person name="Carlton J.M."/>
            <person name="Cerqueira G.C."/>
            <person name="Creasy T."/>
            <person name="Delcher A.L."/>
            <person name="Djikeng A."/>
            <person name="Embley T.M."/>
            <person name="Hauser C."/>
            <person name="Ivens A.C."/>
            <person name="Kummerfeld S.K."/>
            <person name="Pereira-Leal J.B."/>
            <person name="Nilsson D."/>
            <person name="Peterson J."/>
            <person name="Salzberg S.L."/>
            <person name="Shallom J."/>
            <person name="Silva J.C."/>
            <person name="Sundaram J."/>
            <person name="Westenberger S."/>
            <person name="White O."/>
            <person name="Melville S.E."/>
            <person name="Donelson J.E."/>
            <person name="Andersson B."/>
            <person name="Stuart K.D."/>
            <person name="Hall N."/>
        </authorList>
    </citation>
    <scope>NUCLEOTIDE SEQUENCE [LARGE SCALE GENOMIC DNA]</scope>
    <source>
        <strain evidence="2 3">927/4 GUTat10.1</strain>
    </source>
</reference>
<feature type="transmembrane region" description="Helical" evidence="1">
    <location>
        <begin position="16"/>
        <end position="35"/>
    </location>
</feature>
<feature type="transmembrane region" description="Helical" evidence="1">
    <location>
        <begin position="158"/>
        <end position="180"/>
    </location>
</feature>
<dbReference type="AlphaFoldDB" id="Q38DV7"/>
<gene>
    <name evidence="2" type="ORF">Tb09.211.1970</name>
</gene>
<keyword evidence="3" id="KW-1185">Reference proteome</keyword>
<keyword evidence="1" id="KW-0812">Transmembrane</keyword>
<accession>Q38DV7</accession>
<name>Q38DV7_TRYB2</name>
<dbReference type="EMBL" id="CM000207">
    <property type="protein sequence ID" value="EAN77013.1"/>
    <property type="molecule type" value="Genomic_DNA"/>
</dbReference>
<sequence length="181" mass="21050">MGRGGIKRSNSSHSNFLLLSVFIQMHGHIYIYIYATRQNKHNVSYRIPSYRLHFSFFSPASAAATVFVVCLFYLFYFASTLVAFDSTRLPLPSAKCTKRKKGKETFYNNPSHEANSHVSFPPSLTTSPFVYISIYLLPRLFPPYVLRVSLHRIHIYIYIYIFPIVSLIPHSFFLFLILFFL</sequence>
<dbReference type="GeneID" id="3660732"/>
<feature type="transmembrane region" description="Helical" evidence="1">
    <location>
        <begin position="129"/>
        <end position="146"/>
    </location>
</feature>
<evidence type="ECO:0000256" key="1">
    <source>
        <dbReference type="SAM" id="Phobius"/>
    </source>
</evidence>
<evidence type="ECO:0000313" key="2">
    <source>
        <dbReference type="EMBL" id="EAN77013.1"/>
    </source>
</evidence>
<dbReference type="PaxDb" id="5691-EAN77013"/>
<protein>
    <submittedName>
        <fullName evidence="2">Uncharacterized protein</fullName>
    </submittedName>
</protein>
<dbReference type="KEGG" id="tbr:Tb09.211.1970"/>
<dbReference type="RefSeq" id="XP_827343.1">
    <property type="nucleotide sequence ID" value="XM_822250.1"/>
</dbReference>
<organism evidence="2 3">
    <name type="scientific">Trypanosoma brucei brucei (strain 927/4 GUTat10.1)</name>
    <dbReference type="NCBI Taxonomy" id="185431"/>
    <lineage>
        <taxon>Eukaryota</taxon>
        <taxon>Discoba</taxon>
        <taxon>Euglenozoa</taxon>
        <taxon>Kinetoplastea</taxon>
        <taxon>Metakinetoplastina</taxon>
        <taxon>Trypanosomatida</taxon>
        <taxon>Trypanosomatidae</taxon>
        <taxon>Trypanosoma</taxon>
    </lineage>
</organism>
<keyword evidence="1" id="KW-0472">Membrane</keyword>
<dbReference type="Proteomes" id="UP000008524">
    <property type="component" value="Chromosome 9"/>
</dbReference>